<protein>
    <submittedName>
        <fullName evidence="3">NADPH-dependent F420 reductase</fullName>
    </submittedName>
</protein>
<comment type="caution">
    <text evidence="3">The sequence shown here is derived from an EMBL/GenBank/DDBJ whole genome shotgun (WGS) entry which is preliminary data.</text>
</comment>
<evidence type="ECO:0000259" key="2">
    <source>
        <dbReference type="Pfam" id="PF03807"/>
    </source>
</evidence>
<evidence type="ECO:0000313" key="4">
    <source>
        <dbReference type="Proteomes" id="UP001589619"/>
    </source>
</evidence>
<dbReference type="Pfam" id="PF03807">
    <property type="entry name" value="F420_oxidored"/>
    <property type="match status" value="1"/>
</dbReference>
<evidence type="ECO:0000313" key="3">
    <source>
        <dbReference type="EMBL" id="MFB9752665.1"/>
    </source>
</evidence>
<keyword evidence="4" id="KW-1185">Reference proteome</keyword>
<accession>A0ABV5VWL4</accession>
<gene>
    <name evidence="3" type="ORF">ACFFNY_13945</name>
</gene>
<evidence type="ECO:0000256" key="1">
    <source>
        <dbReference type="ARBA" id="ARBA00023002"/>
    </source>
</evidence>
<dbReference type="EMBL" id="JBHMAG010000012">
    <property type="protein sequence ID" value="MFB9752665.1"/>
    <property type="molecule type" value="Genomic_DNA"/>
</dbReference>
<dbReference type="PANTHER" id="PTHR14239:SF10">
    <property type="entry name" value="REDUCTASE"/>
    <property type="match status" value="1"/>
</dbReference>
<dbReference type="Gene3D" id="3.40.50.720">
    <property type="entry name" value="NAD(P)-binding Rossmann-like Domain"/>
    <property type="match status" value="1"/>
</dbReference>
<proteinExistence type="predicted"/>
<reference evidence="3 4" key="1">
    <citation type="submission" date="2024-09" db="EMBL/GenBank/DDBJ databases">
        <authorList>
            <person name="Sun Q."/>
            <person name="Mori K."/>
        </authorList>
    </citation>
    <scope>NUCLEOTIDE SEQUENCE [LARGE SCALE GENOMIC DNA]</scope>
    <source>
        <strain evidence="3 4">JCM 12520</strain>
    </source>
</reference>
<dbReference type="RefSeq" id="WP_344903610.1">
    <property type="nucleotide sequence ID" value="NZ_BAAAYO010000001.1"/>
</dbReference>
<feature type="domain" description="Pyrroline-5-carboxylate reductase catalytic N-terminal" evidence="2">
    <location>
        <begin position="2"/>
        <end position="93"/>
    </location>
</feature>
<dbReference type="PANTHER" id="PTHR14239">
    <property type="entry name" value="DUDULIN-RELATED"/>
    <property type="match status" value="1"/>
</dbReference>
<dbReference type="InterPro" id="IPR051267">
    <property type="entry name" value="STEAP_metalloreductase"/>
</dbReference>
<keyword evidence="1" id="KW-0560">Oxidoreductase</keyword>
<name>A0ABV5VWL4_9BACL</name>
<dbReference type="Proteomes" id="UP001589619">
    <property type="component" value="Unassembled WGS sequence"/>
</dbReference>
<organism evidence="3 4">
    <name type="scientific">Paenibacillus hodogayensis</name>
    <dbReference type="NCBI Taxonomy" id="279208"/>
    <lineage>
        <taxon>Bacteria</taxon>
        <taxon>Bacillati</taxon>
        <taxon>Bacillota</taxon>
        <taxon>Bacilli</taxon>
        <taxon>Bacillales</taxon>
        <taxon>Paenibacillaceae</taxon>
        <taxon>Paenibacillus</taxon>
    </lineage>
</organism>
<sequence length="205" mass="21759">MKIACIGSGNMGGTLGRRWALQGHQVMFGSRDPHSDNMRALLHAAGANAQAGTVSEAAAFGDVILIAVLPDVVERVLDEAGDLNGKIVINCTNRYDGKSADLEVLHLAKHARVVRAFQTLPWEALANPQYGQVNVSAFLSGDDAEAKAVVARLSADIGLDPIDVGGSADMEKIEMAVGLLWGTLSARYGRDYGIRVARREADHPA</sequence>
<dbReference type="InterPro" id="IPR028939">
    <property type="entry name" value="P5C_Rdtase_cat_N"/>
</dbReference>
<dbReference type="InterPro" id="IPR036291">
    <property type="entry name" value="NAD(P)-bd_dom_sf"/>
</dbReference>
<dbReference type="SUPFAM" id="SSF51735">
    <property type="entry name" value="NAD(P)-binding Rossmann-fold domains"/>
    <property type="match status" value="1"/>
</dbReference>